<dbReference type="Proteomes" id="UP000650533">
    <property type="component" value="Chromosome 13"/>
</dbReference>
<dbReference type="AlphaFoldDB" id="A0A8H8P3S8"/>
<name>A0A8H8P3S8_9AGAM</name>
<accession>A0A8H8P3S8</accession>
<dbReference type="GeneID" id="67029222"/>
<gene>
    <name evidence="2" type="ORF">RhiXN_06943</name>
</gene>
<feature type="region of interest" description="Disordered" evidence="1">
    <location>
        <begin position="1"/>
        <end position="49"/>
    </location>
</feature>
<evidence type="ECO:0000313" key="3">
    <source>
        <dbReference type="Proteomes" id="UP000650533"/>
    </source>
</evidence>
<organism evidence="2 3">
    <name type="scientific">Rhizoctonia solani</name>
    <dbReference type="NCBI Taxonomy" id="456999"/>
    <lineage>
        <taxon>Eukaryota</taxon>
        <taxon>Fungi</taxon>
        <taxon>Dikarya</taxon>
        <taxon>Basidiomycota</taxon>
        <taxon>Agaricomycotina</taxon>
        <taxon>Agaricomycetes</taxon>
        <taxon>Cantharellales</taxon>
        <taxon>Ceratobasidiaceae</taxon>
        <taxon>Rhizoctonia</taxon>
    </lineage>
</organism>
<protein>
    <submittedName>
        <fullName evidence="2">Uncharacterized protein</fullName>
    </submittedName>
</protein>
<reference evidence="2" key="1">
    <citation type="submission" date="2020-05" db="EMBL/GenBank/DDBJ databases">
        <title>Evolutionary and genomic comparisons of hybrid uninucleate and nonhybrid Rhizoctonia fungi.</title>
        <authorList>
            <person name="Li C."/>
            <person name="Chen X."/>
        </authorList>
    </citation>
    <scope>NUCLEOTIDE SEQUENCE</scope>
    <source>
        <strain evidence="2">AG-1 IA</strain>
    </source>
</reference>
<dbReference type="RefSeq" id="XP_043185231.1">
    <property type="nucleotide sequence ID" value="XM_043326759.1"/>
</dbReference>
<dbReference type="KEGG" id="rsx:RhiXN_06943"/>
<dbReference type="EMBL" id="CP059670">
    <property type="protein sequence ID" value="QRW24994.1"/>
    <property type="molecule type" value="Genomic_DNA"/>
</dbReference>
<evidence type="ECO:0000256" key="1">
    <source>
        <dbReference type="SAM" id="MobiDB-lite"/>
    </source>
</evidence>
<evidence type="ECO:0000313" key="2">
    <source>
        <dbReference type="EMBL" id="QRW24994.1"/>
    </source>
</evidence>
<sequence length="91" mass="10024">MEARVQTDFVPSPACPDLRDAPSNPLGPTIFQRRKQQPNHAPPGPPDTVQTRRVAVASRQFTNKPIAIAIAVQAECGHHLMQDHPAITRTR</sequence>
<proteinExistence type="predicted"/>